<keyword evidence="2" id="KW-1185">Reference proteome</keyword>
<dbReference type="OrthoDB" id="4540281at2759"/>
<evidence type="ECO:0000313" key="2">
    <source>
        <dbReference type="Proteomes" id="UP000053342"/>
    </source>
</evidence>
<accession>A0A0D2B5L4</accession>
<dbReference type="EMBL" id="KN847332">
    <property type="protein sequence ID" value="KIW47511.1"/>
    <property type="molecule type" value="Genomic_DNA"/>
</dbReference>
<dbReference type="Proteomes" id="UP000053342">
    <property type="component" value="Unassembled WGS sequence"/>
</dbReference>
<organism evidence="1 2">
    <name type="scientific">Exophiala oligosperma</name>
    <dbReference type="NCBI Taxonomy" id="215243"/>
    <lineage>
        <taxon>Eukaryota</taxon>
        <taxon>Fungi</taxon>
        <taxon>Dikarya</taxon>
        <taxon>Ascomycota</taxon>
        <taxon>Pezizomycotina</taxon>
        <taxon>Eurotiomycetes</taxon>
        <taxon>Chaetothyriomycetidae</taxon>
        <taxon>Chaetothyriales</taxon>
        <taxon>Herpotrichiellaceae</taxon>
        <taxon>Exophiala</taxon>
    </lineage>
</organism>
<gene>
    <name evidence="1" type="ORF">PV06_00204</name>
</gene>
<evidence type="ECO:0000313" key="1">
    <source>
        <dbReference type="EMBL" id="KIW47511.1"/>
    </source>
</evidence>
<protein>
    <submittedName>
        <fullName evidence="1">Uncharacterized protein</fullName>
    </submittedName>
</protein>
<dbReference type="HOGENOM" id="CLU_2145871_0_0_1"/>
<name>A0A0D2B5L4_9EURO</name>
<sequence>MSVSSSTSSLLSMDSKAPWPDFIIKRLEWPASGVRFSFRDRYLNPDKLSLWLHTSFGPGKAKFALYNSHYYVMAPRKPNKQKWIGPERHDVDRALTSSVLGHRKGQDMKTYR</sequence>
<proteinExistence type="predicted"/>
<reference evidence="1 2" key="1">
    <citation type="submission" date="2015-01" db="EMBL/GenBank/DDBJ databases">
        <title>The Genome Sequence of Exophiala oligosperma CBS72588.</title>
        <authorList>
            <consortium name="The Broad Institute Genomics Platform"/>
            <person name="Cuomo C."/>
            <person name="de Hoog S."/>
            <person name="Gorbushina A."/>
            <person name="Stielow B."/>
            <person name="Teixiera M."/>
            <person name="Abouelleil A."/>
            <person name="Chapman S.B."/>
            <person name="Priest M."/>
            <person name="Young S.K."/>
            <person name="Wortman J."/>
            <person name="Nusbaum C."/>
            <person name="Birren B."/>
        </authorList>
    </citation>
    <scope>NUCLEOTIDE SEQUENCE [LARGE SCALE GENOMIC DNA]</scope>
    <source>
        <strain evidence="1 2">CBS 72588</strain>
    </source>
</reference>
<dbReference type="RefSeq" id="XP_016267727.1">
    <property type="nucleotide sequence ID" value="XM_016400674.1"/>
</dbReference>
<dbReference type="AlphaFoldDB" id="A0A0D2B5L4"/>
<dbReference type="VEuPathDB" id="FungiDB:PV06_00204"/>
<dbReference type="GeneID" id="27352278"/>